<evidence type="ECO:0000259" key="1">
    <source>
        <dbReference type="Pfam" id="PF25547"/>
    </source>
</evidence>
<dbReference type="OrthoDB" id="2677932at2"/>
<dbReference type="AlphaFoldDB" id="A0A4R5ATG7"/>
<evidence type="ECO:0000313" key="2">
    <source>
        <dbReference type="EMBL" id="TDD75655.1"/>
    </source>
</evidence>
<protein>
    <recommendedName>
        <fullName evidence="1">Outer membrane channel protein CpnT-like N-terminal domain-containing protein</fullName>
    </recommendedName>
</protein>
<keyword evidence="3" id="KW-1185">Reference proteome</keyword>
<dbReference type="Pfam" id="PF25547">
    <property type="entry name" value="WXG100_2"/>
    <property type="match status" value="1"/>
</dbReference>
<comment type="caution">
    <text evidence="2">The sequence shown here is derived from an EMBL/GenBank/DDBJ whole genome shotgun (WGS) entry which is preliminary data.</text>
</comment>
<accession>A0A4R5ATG7</accession>
<gene>
    <name evidence="2" type="ORF">E1293_28165</name>
</gene>
<dbReference type="InterPro" id="IPR057746">
    <property type="entry name" value="CpnT-like_N"/>
</dbReference>
<sequence length="164" mass="17138">MGLQLPGELISLLSMLGYTWPKADETKLMEMGGAWLGFAGAHSGPLGEADAQASRVWQANKGDDIEAFRTAWTDEESASTNLRDFTTAANIIGAGLMVCGGIVLALKINVIVQLTILAIEIAQAIATAGPTLGASLAEIPIFKEITGAIIDQLIDMALQAILNG</sequence>
<reference evidence="2 3" key="1">
    <citation type="submission" date="2019-03" db="EMBL/GenBank/DDBJ databases">
        <title>Draft genome sequences of novel Actinobacteria.</title>
        <authorList>
            <person name="Sahin N."/>
            <person name="Ay H."/>
            <person name="Saygin H."/>
        </authorList>
    </citation>
    <scope>NUCLEOTIDE SEQUENCE [LARGE SCALE GENOMIC DNA]</scope>
    <source>
        <strain evidence="2 3">DSM 45941</strain>
    </source>
</reference>
<dbReference type="Proteomes" id="UP000295578">
    <property type="component" value="Unassembled WGS sequence"/>
</dbReference>
<proteinExistence type="predicted"/>
<dbReference type="EMBL" id="SMKY01000154">
    <property type="protein sequence ID" value="TDD75655.1"/>
    <property type="molecule type" value="Genomic_DNA"/>
</dbReference>
<organism evidence="2 3">
    <name type="scientific">Actinomadura darangshiensis</name>
    <dbReference type="NCBI Taxonomy" id="705336"/>
    <lineage>
        <taxon>Bacteria</taxon>
        <taxon>Bacillati</taxon>
        <taxon>Actinomycetota</taxon>
        <taxon>Actinomycetes</taxon>
        <taxon>Streptosporangiales</taxon>
        <taxon>Thermomonosporaceae</taxon>
        <taxon>Actinomadura</taxon>
    </lineage>
</organism>
<name>A0A4R5ATG7_9ACTN</name>
<evidence type="ECO:0000313" key="3">
    <source>
        <dbReference type="Proteomes" id="UP000295578"/>
    </source>
</evidence>
<dbReference type="RefSeq" id="WP_132200508.1">
    <property type="nucleotide sequence ID" value="NZ_SMKY01000154.1"/>
</dbReference>
<feature type="domain" description="Outer membrane channel protein CpnT-like N-terminal" evidence="1">
    <location>
        <begin position="17"/>
        <end position="139"/>
    </location>
</feature>